<keyword evidence="4" id="KW-1185">Reference proteome</keyword>
<name>A0AAW0FHK8_9APHY</name>
<proteinExistence type="predicted"/>
<sequence length="880" mass="97946">MGLETLHQILQTSGHTLVVGWEVIFEMLGSVCRPASSVDAVSPISPSTPRNKPSPLGYASEKGYTSLVKIAFQSLTLVCDSLSQLSPEHLRLCITTLGQFGRQADTNIALTAAESLLWGVSDSIQAKRKDADKEPEYSALWMFLLLEILGLCTDGRPEVRVGAIQTLFRTLQLYGGTLSLSTWDECIWKVTFPLLDSITSYLRQPSTQSTEPGQWDDSKILALQSIGSIFHDFLVAKVMHLETFEDAWKTFVNHVKDSWLNDSPSISAPAIRCLEKAVRALGSADVASKDSIVSALEVVWQACDEMGHAVIRKQTTLSSNEETLLRSYTQESLMAFVDVVRCTRTIFRTFDNQEWTLGRLTRLMAILKDVLTYPSSTDFRPDIDALSPVQSVIMEAIDGIELSGPGVPSLILRDLSEFSTLPFIAAFDIPDPQAPGRSPGTPSKQGRDNRKRVTYIALSKKTMPLLVEMFLRFVDNTDIYVDGTVEAIFSAYAIPIKLKYECPAPSKFGNDQPLWKTATTNFLRIVRECGTQIQNFGSGIPDDRIEGIWRQIIETFRGGILADCSPADTFTLDVQEAEENFDLALIASLEIDVLPHLGDLRVPDYVVSHLAKVLSQGSRLREPDEYQPPSPTSLSSNSKRASDDFEKIEKFGDSSVVLGSTEVGHFAHRERFSYWCFDLLFLICSDTVKDQVDGRKRVAALSIPSLLNRCRITLVSYVADESLRGTMPFPRIREEELLYVLRKLLELRLWPGTLWAALSDDPTKYSAEQPSIDQTLEPTQLISDAVKRSSKAHLFHFYPTLNEIVAIPRKTPTTWVMTNAKKASHRDGSSIAKPEELRKSVAWNDVTSGSVDEGRAVELDARALVKECLKEIGREMGVGR</sequence>
<feature type="domain" description="Mon2 C-terminal" evidence="2">
    <location>
        <begin position="453"/>
        <end position="744"/>
    </location>
</feature>
<feature type="region of interest" description="Disordered" evidence="1">
    <location>
        <begin position="429"/>
        <end position="448"/>
    </location>
</feature>
<dbReference type="Proteomes" id="UP001385951">
    <property type="component" value="Unassembled WGS sequence"/>
</dbReference>
<dbReference type="Pfam" id="PF16206">
    <property type="entry name" value="Mon2_C"/>
    <property type="match status" value="2"/>
</dbReference>
<dbReference type="EMBL" id="JASBNA010000064">
    <property type="protein sequence ID" value="KAK7679004.1"/>
    <property type="molecule type" value="Genomic_DNA"/>
</dbReference>
<evidence type="ECO:0000256" key="1">
    <source>
        <dbReference type="SAM" id="MobiDB-lite"/>
    </source>
</evidence>
<evidence type="ECO:0000313" key="4">
    <source>
        <dbReference type="Proteomes" id="UP001385951"/>
    </source>
</evidence>
<dbReference type="InterPro" id="IPR032817">
    <property type="entry name" value="Mon2_C"/>
</dbReference>
<comment type="caution">
    <text evidence="3">The sequence shown here is derived from an EMBL/GenBank/DDBJ whole genome shotgun (WGS) entry which is preliminary data.</text>
</comment>
<feature type="region of interest" description="Disordered" evidence="1">
    <location>
        <begin position="618"/>
        <end position="639"/>
    </location>
</feature>
<feature type="domain" description="Mon2 C-terminal" evidence="2">
    <location>
        <begin position="133"/>
        <end position="331"/>
    </location>
</feature>
<evidence type="ECO:0000313" key="3">
    <source>
        <dbReference type="EMBL" id="KAK7679004.1"/>
    </source>
</evidence>
<reference evidence="3 4" key="1">
    <citation type="submission" date="2022-09" db="EMBL/GenBank/DDBJ databases">
        <authorList>
            <person name="Palmer J.M."/>
        </authorList>
    </citation>
    <scope>NUCLEOTIDE SEQUENCE [LARGE SCALE GENOMIC DNA]</scope>
    <source>
        <strain evidence="3 4">DSM 7382</strain>
    </source>
</reference>
<dbReference type="AlphaFoldDB" id="A0AAW0FHK8"/>
<dbReference type="InterPro" id="IPR016024">
    <property type="entry name" value="ARM-type_fold"/>
</dbReference>
<dbReference type="SUPFAM" id="SSF48371">
    <property type="entry name" value="ARM repeat"/>
    <property type="match status" value="1"/>
</dbReference>
<organism evidence="3 4">
    <name type="scientific">Cerrena zonata</name>
    <dbReference type="NCBI Taxonomy" id="2478898"/>
    <lineage>
        <taxon>Eukaryota</taxon>
        <taxon>Fungi</taxon>
        <taxon>Dikarya</taxon>
        <taxon>Basidiomycota</taxon>
        <taxon>Agaricomycotina</taxon>
        <taxon>Agaricomycetes</taxon>
        <taxon>Polyporales</taxon>
        <taxon>Cerrenaceae</taxon>
        <taxon>Cerrena</taxon>
    </lineage>
</organism>
<protein>
    <recommendedName>
        <fullName evidence="2">Mon2 C-terminal domain-containing protein</fullName>
    </recommendedName>
</protein>
<evidence type="ECO:0000259" key="2">
    <source>
        <dbReference type="Pfam" id="PF16206"/>
    </source>
</evidence>
<gene>
    <name evidence="3" type="ORF">QCA50_017948</name>
</gene>
<accession>A0AAW0FHK8</accession>